<name>A0A1B1UDE7_9BRAD</name>
<organism evidence="2 3">
    <name type="scientific">Bradyrhizobium icense</name>
    <dbReference type="NCBI Taxonomy" id="1274631"/>
    <lineage>
        <taxon>Bacteria</taxon>
        <taxon>Pseudomonadati</taxon>
        <taxon>Pseudomonadota</taxon>
        <taxon>Alphaproteobacteria</taxon>
        <taxon>Hyphomicrobiales</taxon>
        <taxon>Nitrobacteraceae</taxon>
        <taxon>Bradyrhizobium</taxon>
    </lineage>
</organism>
<keyword evidence="1" id="KW-0812">Transmembrane</keyword>
<evidence type="ECO:0000256" key="1">
    <source>
        <dbReference type="SAM" id="Phobius"/>
    </source>
</evidence>
<dbReference type="AlphaFoldDB" id="A0A1B1UDE7"/>
<evidence type="ECO:0000313" key="2">
    <source>
        <dbReference type="EMBL" id="ANW00696.1"/>
    </source>
</evidence>
<dbReference type="STRING" id="1274631.LMTR13_11460"/>
<dbReference type="OrthoDB" id="9985221at2"/>
<keyword evidence="1" id="KW-1133">Transmembrane helix</keyword>
<feature type="transmembrane region" description="Helical" evidence="1">
    <location>
        <begin position="6"/>
        <end position="31"/>
    </location>
</feature>
<dbReference type="KEGG" id="bic:LMTR13_11460"/>
<keyword evidence="1" id="KW-0472">Membrane</keyword>
<accession>A0A1B1UDE7</accession>
<evidence type="ECO:0000313" key="3">
    <source>
        <dbReference type="Proteomes" id="UP000092839"/>
    </source>
</evidence>
<keyword evidence="3" id="KW-1185">Reference proteome</keyword>
<proteinExistence type="predicted"/>
<reference evidence="2 3" key="1">
    <citation type="submission" date="2016-07" db="EMBL/GenBank/DDBJ databases">
        <title>Complete genome sequence of Bradyrhizobium icense LMTR 13T, a potential inoculant strain isolated from lima bean (Phaseolus lunatus) in Peru.</title>
        <authorList>
            <person name="Ormeno-Orrillo E."/>
            <person name="Duran D."/>
            <person name="Rogel M.A."/>
            <person name="Rey L."/>
            <person name="Imperial J."/>
            <person name="Ruiz-Argueso T."/>
            <person name="Martinez-Romero E."/>
        </authorList>
    </citation>
    <scope>NUCLEOTIDE SEQUENCE [LARGE SCALE GENOMIC DNA]</scope>
    <source>
        <strain evidence="2 3">LMTR 13</strain>
    </source>
</reference>
<sequence>MTTYQWVTLGLGALGFLITWTGMWFGAGRFVEQMRAEFKKHIGDELDKIIVKMEAMEARFDTDQKAQDHNFGEVGAAMRQYIADIEKKVREVEIYGRDNYVKIPDFEKAIDRMGETIKGAVTDLKEDMRRILRSPN</sequence>
<dbReference type="EMBL" id="CP016428">
    <property type="protein sequence ID" value="ANW00696.1"/>
    <property type="molecule type" value="Genomic_DNA"/>
</dbReference>
<gene>
    <name evidence="2" type="ORF">LMTR13_11460</name>
</gene>
<dbReference type="Proteomes" id="UP000092839">
    <property type="component" value="Chromosome"/>
</dbReference>
<protein>
    <submittedName>
        <fullName evidence="2">Uncharacterized protein</fullName>
    </submittedName>
</protein>
<dbReference type="RefSeq" id="WP_065727972.1">
    <property type="nucleotide sequence ID" value="NZ_CP016428.1"/>
</dbReference>